<dbReference type="Gene3D" id="4.10.280.50">
    <property type="match status" value="1"/>
</dbReference>
<comment type="similarity">
    <text evidence="2 8">Belongs to the group II decarboxylase family.</text>
</comment>
<dbReference type="GO" id="GO:0005829">
    <property type="term" value="C:cytosol"/>
    <property type="evidence" value="ECO:0007669"/>
    <property type="project" value="TreeGrafter"/>
</dbReference>
<dbReference type="AlphaFoldDB" id="A0A2S4KWM7"/>
<dbReference type="STRING" id="94208.A0A2S4KWM7"/>
<name>A0A2S4KWM7_9HYPO</name>
<evidence type="ECO:0000256" key="5">
    <source>
        <dbReference type="ARBA" id="ARBA00023239"/>
    </source>
</evidence>
<dbReference type="SUPFAM" id="SSF53383">
    <property type="entry name" value="PLP-dependent transferases"/>
    <property type="match status" value="1"/>
</dbReference>
<evidence type="ECO:0000313" key="12">
    <source>
        <dbReference type="Proteomes" id="UP000237481"/>
    </source>
</evidence>
<keyword evidence="12" id="KW-1185">Reference proteome</keyword>
<keyword evidence="4 7" id="KW-0663">Pyridoxal phosphate</keyword>
<dbReference type="GO" id="GO:0004351">
    <property type="term" value="F:glutamate decarboxylase activity"/>
    <property type="evidence" value="ECO:0007669"/>
    <property type="project" value="UniProtKB-EC"/>
</dbReference>
<comment type="catalytic activity">
    <reaction evidence="6 9">
        <text>L-glutamate + H(+) = 4-aminobutanoate + CO2</text>
        <dbReference type="Rhea" id="RHEA:17785"/>
        <dbReference type="ChEBI" id="CHEBI:15378"/>
        <dbReference type="ChEBI" id="CHEBI:16526"/>
        <dbReference type="ChEBI" id="CHEBI:29985"/>
        <dbReference type="ChEBI" id="CHEBI:59888"/>
        <dbReference type="EC" id="4.1.1.15"/>
    </reaction>
</comment>
<evidence type="ECO:0000256" key="8">
    <source>
        <dbReference type="RuleBase" id="RU000382"/>
    </source>
</evidence>
<dbReference type="PANTHER" id="PTHR43321:SF6">
    <property type="entry name" value="GLUTAMATE DECARBOXYLASE"/>
    <property type="match status" value="1"/>
</dbReference>
<reference evidence="11 12" key="1">
    <citation type="submission" date="2018-01" db="EMBL/GenBank/DDBJ databases">
        <title>Harnessing the power of phylogenomics to disentangle the directionality and signatures of interkingdom host jumping in the parasitic fungal genus Tolypocladium.</title>
        <authorList>
            <person name="Quandt C.A."/>
            <person name="Patterson W."/>
            <person name="Spatafora J.W."/>
        </authorList>
    </citation>
    <scope>NUCLEOTIDE SEQUENCE [LARGE SCALE GENOMIC DNA]</scope>
    <source>
        <strain evidence="11 12">NRBC 100945</strain>
    </source>
</reference>
<dbReference type="GO" id="GO:0006538">
    <property type="term" value="P:L-glutamate catabolic process"/>
    <property type="evidence" value="ECO:0007669"/>
    <property type="project" value="TreeGrafter"/>
</dbReference>
<dbReference type="FunFam" id="3.40.640.10:FF:000017">
    <property type="entry name" value="Glutamate decarboxylase"/>
    <property type="match status" value="1"/>
</dbReference>
<dbReference type="OrthoDB" id="5152799at2759"/>
<evidence type="ECO:0000256" key="4">
    <source>
        <dbReference type="ARBA" id="ARBA00022898"/>
    </source>
</evidence>
<comment type="caution">
    <text evidence="11">The sequence shown here is derived from an EMBL/GenBank/DDBJ whole genome shotgun (WGS) entry which is preliminary data.</text>
</comment>
<evidence type="ECO:0000256" key="7">
    <source>
        <dbReference type="PIRSR" id="PIRSR602129-50"/>
    </source>
</evidence>
<feature type="region of interest" description="Disordered" evidence="10">
    <location>
        <begin position="550"/>
        <end position="588"/>
    </location>
</feature>
<feature type="compositionally biased region" description="Basic and acidic residues" evidence="10">
    <location>
        <begin position="566"/>
        <end position="576"/>
    </location>
</feature>
<dbReference type="GO" id="GO:0030170">
    <property type="term" value="F:pyridoxal phosphate binding"/>
    <property type="evidence" value="ECO:0007669"/>
    <property type="project" value="InterPro"/>
</dbReference>
<accession>A0A2S4KWM7</accession>
<dbReference type="Gene3D" id="3.40.640.10">
    <property type="entry name" value="Type I PLP-dependent aspartate aminotransferase-like (Major domain)"/>
    <property type="match status" value="1"/>
</dbReference>
<feature type="non-terminal residue" evidence="11">
    <location>
        <position position="1"/>
    </location>
</feature>
<dbReference type="InterPro" id="IPR002129">
    <property type="entry name" value="PyrdxlP-dep_de-COase"/>
</dbReference>
<keyword evidence="5 8" id="KW-0456">Lyase</keyword>
<comment type="cofactor">
    <cofactor evidence="1 7 8">
        <name>pyridoxal 5'-phosphate</name>
        <dbReference type="ChEBI" id="CHEBI:597326"/>
    </cofactor>
</comment>
<evidence type="ECO:0000256" key="9">
    <source>
        <dbReference type="RuleBase" id="RU361171"/>
    </source>
</evidence>
<feature type="modified residue" description="N6-(pyridoxal phosphate)lysine" evidence="7">
    <location>
        <position position="360"/>
    </location>
</feature>
<dbReference type="InterPro" id="IPR010107">
    <property type="entry name" value="Glutamate_decarboxylase"/>
</dbReference>
<proteinExistence type="inferred from homology"/>
<organism evidence="11 12">
    <name type="scientific">Tolypocladium paradoxum</name>
    <dbReference type="NCBI Taxonomy" id="94208"/>
    <lineage>
        <taxon>Eukaryota</taxon>
        <taxon>Fungi</taxon>
        <taxon>Dikarya</taxon>
        <taxon>Ascomycota</taxon>
        <taxon>Pezizomycotina</taxon>
        <taxon>Sordariomycetes</taxon>
        <taxon>Hypocreomycetidae</taxon>
        <taxon>Hypocreales</taxon>
        <taxon>Ophiocordycipitaceae</taxon>
        <taxon>Tolypocladium</taxon>
    </lineage>
</organism>
<dbReference type="NCBIfam" id="TIGR01788">
    <property type="entry name" value="Glu-decarb-GAD"/>
    <property type="match status" value="1"/>
</dbReference>
<dbReference type="FunFam" id="4.10.280.50:FF:000001">
    <property type="entry name" value="Glutamate decarboxylase"/>
    <property type="match status" value="1"/>
</dbReference>
<dbReference type="InterPro" id="IPR015421">
    <property type="entry name" value="PyrdxlP-dep_Trfase_major"/>
</dbReference>
<dbReference type="InterPro" id="IPR015424">
    <property type="entry name" value="PyrdxlP-dep_Trfase"/>
</dbReference>
<dbReference type="EMBL" id="PKSG01000514">
    <property type="protein sequence ID" value="POR34570.1"/>
    <property type="molecule type" value="Genomic_DNA"/>
</dbReference>
<evidence type="ECO:0000256" key="2">
    <source>
        <dbReference type="ARBA" id="ARBA00009533"/>
    </source>
</evidence>
<sequence length="588" mass="66078">QLHRTSATQRPLHLCPSIPSPLPLPIPYRPRSLHRHRGPTLLSASLSSLLHTRPPFNRRKSATMVHLTAIHHANGQSKASEAAAKVADEAQSLLHLSSDADEFSTSVYGSHFAGQDLPKLKMPEGQMPREIAYRMIKDDLSLDNNPMLNLASFVTTYMEEEAEKLMTESLSKNFIDYEEYPQSAEIQNRCVNMIGDLFHAPSGSAIGTSAVGSSEAIMLAVLAMKRRWKLRRQAAGESTEHPNLIMSSAVQVCWEKATRYFEIDEKFVYCTPDRFVIDPDEMVSLVDENTIGCVLILGTTYTGDYEDVQAVNDLLVEKNMDVPIHVDAASGGFVAPFVVPDLQWDFRCEKVVSINVSGHKYGLVYPGVGWVLWRAAEYLPQDLVFNIDYLGAQQSSFTLNFSKGASQVIGQYYQLIRLGKHGYRAIMSNLTRTADYLTASLEALGFVIMSQRSGRGLPLVAFRFAGPKEGGKEDRHFDEFTLAHHLRSRGWVVPAYTMAPNTNKLKMLRVVVREDFSRSRCDMLIEDIKLCCGMLEETDRETVKRQEEYIKSHVTAGGRNKHSRNRPREYRHEKHSLQGKTGKTHAPC</sequence>
<dbReference type="Pfam" id="PF00282">
    <property type="entry name" value="Pyridoxal_deC"/>
    <property type="match status" value="1"/>
</dbReference>
<protein>
    <recommendedName>
        <fullName evidence="3 9">Glutamate decarboxylase</fullName>
        <ecNumber evidence="3 9">4.1.1.15</ecNumber>
    </recommendedName>
</protein>
<evidence type="ECO:0000256" key="1">
    <source>
        <dbReference type="ARBA" id="ARBA00001933"/>
    </source>
</evidence>
<dbReference type="Gene3D" id="3.90.1150.160">
    <property type="match status" value="1"/>
</dbReference>
<keyword evidence="9" id="KW-0210">Decarboxylase</keyword>
<evidence type="ECO:0000313" key="11">
    <source>
        <dbReference type="EMBL" id="POR34570.1"/>
    </source>
</evidence>
<dbReference type="PANTHER" id="PTHR43321">
    <property type="entry name" value="GLUTAMATE DECARBOXYLASE"/>
    <property type="match status" value="1"/>
</dbReference>
<dbReference type="EC" id="4.1.1.15" evidence="3 9"/>
<evidence type="ECO:0000256" key="10">
    <source>
        <dbReference type="SAM" id="MobiDB-lite"/>
    </source>
</evidence>
<evidence type="ECO:0000256" key="6">
    <source>
        <dbReference type="ARBA" id="ARBA00048868"/>
    </source>
</evidence>
<dbReference type="Proteomes" id="UP000237481">
    <property type="component" value="Unassembled WGS sequence"/>
</dbReference>
<evidence type="ECO:0000256" key="3">
    <source>
        <dbReference type="ARBA" id="ARBA00012421"/>
    </source>
</evidence>
<gene>
    <name evidence="11" type="ORF">TPAR_05226</name>
</gene>